<evidence type="ECO:0000313" key="2">
    <source>
        <dbReference type="Proteomes" id="UP000325395"/>
    </source>
</evidence>
<sequence>MHSLSAPKIKAKKVLSSYPKARIVIGGNDDSALLEREAAWADFVIHTADSSDHDGAAKAIAKGLV</sequence>
<evidence type="ECO:0008006" key="3">
    <source>
        <dbReference type="Google" id="ProtNLM"/>
    </source>
</evidence>
<name>A0ABQ6WBZ8_9EURO</name>
<proteinExistence type="predicted"/>
<reference evidence="1 2" key="1">
    <citation type="submission" date="2019-04" db="EMBL/GenBank/DDBJ databases">
        <authorList>
            <consortium name="DOE Joint Genome Institute"/>
            <person name="Mondo S."/>
            <person name="Kjaerbolling I."/>
            <person name="Vesth T."/>
            <person name="Frisvad J.C."/>
            <person name="Nybo J.L."/>
            <person name="Theobald S."/>
            <person name="Kildgaard S."/>
            <person name="Isbrandt T."/>
            <person name="Kuo A."/>
            <person name="Sato A."/>
            <person name="Lyhne E.K."/>
            <person name="Kogle M.E."/>
            <person name="Wiebenga A."/>
            <person name="Kun R.S."/>
            <person name="Lubbers R.J."/>
            <person name="Makela M.R."/>
            <person name="Barry K."/>
            <person name="Chovatia M."/>
            <person name="Clum A."/>
            <person name="Daum C."/>
            <person name="Haridas S."/>
            <person name="He G."/>
            <person name="LaButti K."/>
            <person name="Lipzen A."/>
            <person name="Riley R."/>
            <person name="Salamov A."/>
            <person name="Simmons B.A."/>
            <person name="Magnuson J.K."/>
            <person name="Henrissat B."/>
            <person name="Mortensen U.H."/>
            <person name="Larsen T.O."/>
            <person name="Devries R.P."/>
            <person name="Grigoriev I.V."/>
            <person name="Machida M."/>
            <person name="Baker S.E."/>
            <person name="Andersen M.R."/>
            <person name="Cantor M.N."/>
            <person name="Hua S.X."/>
        </authorList>
    </citation>
    <scope>NUCLEOTIDE SEQUENCE [LARGE SCALE GENOMIC DNA]</scope>
    <source>
        <strain evidence="1 2">CBS 117616</strain>
    </source>
</reference>
<dbReference type="Proteomes" id="UP000325395">
    <property type="component" value="Unassembled WGS sequence"/>
</dbReference>
<dbReference type="EMBL" id="ML735781">
    <property type="protein sequence ID" value="KAE8414670.1"/>
    <property type="molecule type" value="Genomic_DNA"/>
</dbReference>
<organism evidence="1 2">
    <name type="scientific">Aspergillus pseudocaelatus</name>
    <dbReference type="NCBI Taxonomy" id="1825620"/>
    <lineage>
        <taxon>Eukaryota</taxon>
        <taxon>Fungi</taxon>
        <taxon>Dikarya</taxon>
        <taxon>Ascomycota</taxon>
        <taxon>Pezizomycotina</taxon>
        <taxon>Eurotiomycetes</taxon>
        <taxon>Eurotiomycetidae</taxon>
        <taxon>Eurotiales</taxon>
        <taxon>Aspergillaceae</taxon>
        <taxon>Aspergillus</taxon>
        <taxon>Aspergillus subgen. Circumdati</taxon>
    </lineage>
</organism>
<gene>
    <name evidence="1" type="ORF">BDV36DRAFT_298802</name>
</gene>
<protein>
    <recommendedName>
        <fullName evidence="3">NAD(P)-binding domain-containing protein</fullName>
    </recommendedName>
</protein>
<keyword evidence="2" id="KW-1185">Reference proteome</keyword>
<accession>A0ABQ6WBZ8</accession>
<evidence type="ECO:0000313" key="1">
    <source>
        <dbReference type="EMBL" id="KAE8414670.1"/>
    </source>
</evidence>